<sequence>MQADQPPFLPTAQPPAIHILAAPRQGAVPLVVDSHGYHYLVTGNTLLSDQRIHQILAQAANPQAAVGTLSTTYRKEGYFLVAVKAAVEGKSIHIMVVQGQLTEKNIASGLGWFYTGLQGEGLTESTIIRRNILADAYSTRNGQQLQVGFAPAENPGGSTLNVGQTPLPRYRWLGGNLLFGNYGSRYTSNYVAGGSAYLRPGAGLEIDGSYTNGIPSLSKDSAGSTYYQGSVGISSITPWGTYGFTSQWTHYRLGQTAPYYFTGNIVSYALNGSQLLYADTNSRFSVNEGYTIVGNKVTALQGVYTLTKQDYGYYTLGAAYSRIVHPFGMAGSATLGFNYNQGVTGYHGTFTNAPGAPTPKFRYLTFNTNYTQSLPWGMSAQFTGNGQWAFNTLPQNQQWVVGGFGSVSAYYPGILVGDSGYSARLALQSPAAHHYGISATGSLFFETAGVTSYYLSPRQAPWQNLSDVGVGLNLSTRWGTTISVLSALPVGHSVYPASTVVNLRKNRIDAYFILQQSF</sequence>
<dbReference type="InterPro" id="IPR051544">
    <property type="entry name" value="TPS_OM_transporter"/>
</dbReference>
<protein>
    <submittedName>
        <fullName evidence="2">Putative Hemolysin activation/secretion protein</fullName>
    </submittedName>
</protein>
<reference evidence="2" key="1">
    <citation type="submission" date="2009-10" db="EMBL/GenBank/DDBJ databases">
        <title>Diversity of trophic interactions inside an arsenic-rich microbial ecosystem.</title>
        <authorList>
            <person name="Bertin P.N."/>
            <person name="Heinrich-Salmeron A."/>
            <person name="Pelletier E."/>
            <person name="Goulhen-Chollet F."/>
            <person name="Arsene-Ploetze F."/>
            <person name="Gallien S."/>
            <person name="Calteau A."/>
            <person name="Vallenet D."/>
            <person name="Casiot C."/>
            <person name="Chane-Woon-Ming B."/>
            <person name="Giloteaux L."/>
            <person name="Barakat M."/>
            <person name="Bonnefoy V."/>
            <person name="Bruneel O."/>
            <person name="Chandler M."/>
            <person name="Cleiss J."/>
            <person name="Duran R."/>
            <person name="Elbaz-Poulichet F."/>
            <person name="Fonknechten N."/>
            <person name="Lauga B."/>
            <person name="Mornico D."/>
            <person name="Ortet P."/>
            <person name="Schaeffer C."/>
            <person name="Siguier P."/>
            <person name="Alexander Thil Smith A."/>
            <person name="Van Dorsselaer A."/>
            <person name="Weissenbach J."/>
            <person name="Medigue C."/>
            <person name="Le Paslier D."/>
        </authorList>
    </citation>
    <scope>NUCLEOTIDE SEQUENCE</scope>
</reference>
<dbReference type="GO" id="GO:0046819">
    <property type="term" value="P:protein secretion by the type V secretion system"/>
    <property type="evidence" value="ECO:0007669"/>
    <property type="project" value="TreeGrafter"/>
</dbReference>
<dbReference type="EMBL" id="CABP01000128">
    <property type="protein sequence ID" value="CBI05625.1"/>
    <property type="molecule type" value="Genomic_DNA"/>
</dbReference>
<organism evidence="2">
    <name type="scientific">mine drainage metagenome</name>
    <dbReference type="NCBI Taxonomy" id="410659"/>
    <lineage>
        <taxon>unclassified sequences</taxon>
        <taxon>metagenomes</taxon>
        <taxon>ecological metagenomes</taxon>
    </lineage>
</organism>
<dbReference type="PANTHER" id="PTHR34597">
    <property type="entry name" value="SLR1661 PROTEIN"/>
    <property type="match status" value="1"/>
</dbReference>
<evidence type="ECO:0000313" key="2">
    <source>
        <dbReference type="EMBL" id="CBI05625.1"/>
    </source>
</evidence>
<dbReference type="InterPro" id="IPR005565">
    <property type="entry name" value="Hemolysn_activator_HlyB_C"/>
</dbReference>
<dbReference type="PANTHER" id="PTHR34597:SF1">
    <property type="entry name" value="HEME_HEMOPEXIN TRANSPORTER PROTEIN HUXB"/>
    <property type="match status" value="1"/>
</dbReference>
<proteinExistence type="predicted"/>
<dbReference type="GO" id="GO:0008320">
    <property type="term" value="F:protein transmembrane transporter activity"/>
    <property type="evidence" value="ECO:0007669"/>
    <property type="project" value="TreeGrafter"/>
</dbReference>
<evidence type="ECO:0000259" key="1">
    <source>
        <dbReference type="Pfam" id="PF03865"/>
    </source>
</evidence>
<feature type="domain" description="Haemolysin activator HlyB C-terminal" evidence="1">
    <location>
        <begin position="156"/>
        <end position="431"/>
    </location>
</feature>
<dbReference type="AlphaFoldDB" id="E6QEJ9"/>
<dbReference type="GO" id="GO:0098046">
    <property type="term" value="C:type V protein secretion system complex"/>
    <property type="evidence" value="ECO:0007669"/>
    <property type="project" value="TreeGrafter"/>
</dbReference>
<accession>E6QEJ9</accession>
<name>E6QEJ9_9ZZZZ</name>
<dbReference type="Pfam" id="PF03865">
    <property type="entry name" value="ShlB"/>
    <property type="match status" value="1"/>
</dbReference>
<dbReference type="Gene3D" id="2.40.160.50">
    <property type="entry name" value="membrane protein fhac: a member of the omp85/tpsb transporter family"/>
    <property type="match status" value="1"/>
</dbReference>
<comment type="caution">
    <text evidence="2">The sequence shown here is derived from an EMBL/GenBank/DDBJ whole genome shotgun (WGS) entry which is preliminary data.</text>
</comment>
<gene>
    <name evidence="2" type="ORF">CARN5_0855</name>
</gene>